<sequence length="179" mass="19867">MRLDLLITISGGETGSTVLQGLLMIRSFLELLSTVITGSSTAESGLCNCEAGSDEEPFLLQAGCDVYERNLLKALKKLDSYLNRPLPDKIDAYSTEEAAVSGGKFLDGNELTLADCNLLPKLHIIKIVAKRYKDFEFPSEMAGIWRYLNNAYARDEYTNTCPADQEIEHAYSDVAKRMK</sequence>
<evidence type="ECO:0000313" key="1">
    <source>
        <dbReference type="EMBL" id="KAI4589542.1"/>
    </source>
</evidence>
<organism evidence="1 2">
    <name type="scientific">Ovis ammon polii x Ovis aries</name>
    <dbReference type="NCBI Taxonomy" id="2918886"/>
    <lineage>
        <taxon>Eukaryota</taxon>
        <taxon>Metazoa</taxon>
        <taxon>Chordata</taxon>
        <taxon>Craniata</taxon>
        <taxon>Vertebrata</taxon>
        <taxon>Euteleostomi</taxon>
        <taxon>Mammalia</taxon>
        <taxon>Eutheria</taxon>
        <taxon>Laurasiatheria</taxon>
        <taxon>Artiodactyla</taxon>
        <taxon>Ruminantia</taxon>
        <taxon>Pecora</taxon>
        <taxon>Bovidae</taxon>
        <taxon>Caprinae</taxon>
        <taxon>Ovis</taxon>
    </lineage>
</organism>
<dbReference type="EMBL" id="CM043026">
    <property type="protein sequence ID" value="KAI4589542.1"/>
    <property type="molecule type" value="Genomic_DNA"/>
</dbReference>
<name>A0ACB9VIG5_9CETA</name>
<accession>A0ACB9VIG5</accession>
<proteinExistence type="predicted"/>
<protein>
    <submittedName>
        <fullName evidence="1">Uncharacterized protein</fullName>
    </submittedName>
</protein>
<reference evidence="1" key="1">
    <citation type="submission" date="2022-03" db="EMBL/GenBank/DDBJ databases">
        <title>Genomic analyses of argali, domestic sheep and their hybrids provide insights into chromosomal evolution, heterosis and genetic basis of agronomic traits.</title>
        <authorList>
            <person name="Li M."/>
        </authorList>
    </citation>
    <scope>NUCLEOTIDE SEQUENCE</scope>
    <source>
        <strain evidence="1">F1 hybrid</strain>
    </source>
</reference>
<comment type="caution">
    <text evidence="1">The sequence shown here is derived from an EMBL/GenBank/DDBJ whole genome shotgun (WGS) entry which is preliminary data.</text>
</comment>
<dbReference type="Proteomes" id="UP001057279">
    <property type="component" value="Linkage Group LG01"/>
</dbReference>
<evidence type="ECO:0000313" key="2">
    <source>
        <dbReference type="Proteomes" id="UP001057279"/>
    </source>
</evidence>
<gene>
    <name evidence="1" type="ORF">MJG53_000591</name>
</gene>
<keyword evidence="2" id="KW-1185">Reference proteome</keyword>